<sequence>MHKAIILGQWKGELGKGLAERELACLLAVAAGQTDKEIARREGLSPRTIKGAIERCMYKIGAFKRASLVAEALRRGIIAPAACFLLALLVGLQHQQTTFTRRPETPRRVEMRVAARRDSAAWAV</sequence>
<dbReference type="GO" id="GO:0006355">
    <property type="term" value="P:regulation of DNA-templated transcription"/>
    <property type="evidence" value="ECO:0007669"/>
    <property type="project" value="InterPro"/>
</dbReference>
<dbReference type="InterPro" id="IPR016032">
    <property type="entry name" value="Sig_transdc_resp-reg_C-effctor"/>
</dbReference>
<comment type="caution">
    <text evidence="5">The sequence shown here is derived from an EMBL/GenBank/DDBJ whole genome shotgun (WGS) entry which is preliminary data.</text>
</comment>
<evidence type="ECO:0000256" key="2">
    <source>
        <dbReference type="ARBA" id="ARBA00023125"/>
    </source>
</evidence>
<reference evidence="5" key="1">
    <citation type="submission" date="2020-07" db="EMBL/GenBank/DDBJ databases">
        <title>Pseudomonas chaetoceroseae sp. nov., a new member of the Pseudomonas oleovorans group isolated from a culture of Chaetoceros calcitrans.</title>
        <authorList>
            <person name="Girard L."/>
            <person name="Lood C."/>
            <person name="De Mot R."/>
            <person name="Baudart J."/>
        </authorList>
    </citation>
    <scope>NUCLEOTIDE SEQUENCE</scope>
    <source>
        <strain evidence="5">536</strain>
    </source>
</reference>
<dbReference type="PANTHER" id="PTHR44688">
    <property type="entry name" value="DNA-BINDING TRANSCRIPTIONAL ACTIVATOR DEVR_DOSR"/>
    <property type="match status" value="1"/>
</dbReference>
<dbReference type="Proteomes" id="UP000596932">
    <property type="component" value="Unassembled WGS sequence"/>
</dbReference>
<organism evidence="5 6">
    <name type="scientific">Pseudomonas chaetocerotis</name>
    <dbReference type="NCBI Taxonomy" id="2758695"/>
    <lineage>
        <taxon>Bacteria</taxon>
        <taxon>Pseudomonadati</taxon>
        <taxon>Pseudomonadota</taxon>
        <taxon>Gammaproteobacteria</taxon>
        <taxon>Pseudomonadales</taxon>
        <taxon>Pseudomonadaceae</taxon>
        <taxon>Pseudomonas</taxon>
    </lineage>
</organism>
<dbReference type="SUPFAM" id="SSF46894">
    <property type="entry name" value="C-terminal effector domain of the bipartite response regulators"/>
    <property type="match status" value="1"/>
</dbReference>
<keyword evidence="3" id="KW-0804">Transcription</keyword>
<protein>
    <submittedName>
        <fullName evidence="5">Helix-turn-helix transcriptional regulator</fullName>
    </submittedName>
</protein>
<keyword evidence="1" id="KW-0805">Transcription regulation</keyword>
<dbReference type="EMBL" id="JACFYX010000022">
    <property type="protein sequence ID" value="MBG0837432.1"/>
    <property type="molecule type" value="Genomic_DNA"/>
</dbReference>
<evidence type="ECO:0000313" key="6">
    <source>
        <dbReference type="Proteomes" id="UP000596932"/>
    </source>
</evidence>
<dbReference type="CDD" id="cd06170">
    <property type="entry name" value="LuxR_C_like"/>
    <property type="match status" value="1"/>
</dbReference>
<dbReference type="PROSITE" id="PS50043">
    <property type="entry name" value="HTH_LUXR_2"/>
    <property type="match status" value="1"/>
</dbReference>
<evidence type="ECO:0000256" key="3">
    <source>
        <dbReference type="ARBA" id="ARBA00023163"/>
    </source>
</evidence>
<keyword evidence="6" id="KW-1185">Reference proteome</keyword>
<dbReference type="InterPro" id="IPR036388">
    <property type="entry name" value="WH-like_DNA-bd_sf"/>
</dbReference>
<accession>A0A931GCT2</accession>
<feature type="domain" description="HTH luxR-type" evidence="4">
    <location>
        <begin position="11"/>
        <end position="76"/>
    </location>
</feature>
<proteinExistence type="predicted"/>
<dbReference type="InterPro" id="IPR000792">
    <property type="entry name" value="Tscrpt_reg_LuxR_C"/>
</dbReference>
<evidence type="ECO:0000256" key="1">
    <source>
        <dbReference type="ARBA" id="ARBA00023015"/>
    </source>
</evidence>
<dbReference type="SMART" id="SM00421">
    <property type="entry name" value="HTH_LUXR"/>
    <property type="match status" value="1"/>
</dbReference>
<evidence type="ECO:0000259" key="4">
    <source>
        <dbReference type="PROSITE" id="PS50043"/>
    </source>
</evidence>
<dbReference type="Gene3D" id="1.10.10.10">
    <property type="entry name" value="Winged helix-like DNA-binding domain superfamily/Winged helix DNA-binding domain"/>
    <property type="match status" value="1"/>
</dbReference>
<dbReference type="AlphaFoldDB" id="A0A931GCT2"/>
<name>A0A931GCT2_9PSED</name>
<dbReference type="PRINTS" id="PR00038">
    <property type="entry name" value="HTHLUXR"/>
</dbReference>
<dbReference type="PANTHER" id="PTHR44688:SF16">
    <property type="entry name" value="DNA-BINDING TRANSCRIPTIONAL ACTIVATOR DEVR_DOSR"/>
    <property type="match status" value="1"/>
</dbReference>
<dbReference type="GO" id="GO:0003677">
    <property type="term" value="F:DNA binding"/>
    <property type="evidence" value="ECO:0007669"/>
    <property type="project" value="UniProtKB-KW"/>
</dbReference>
<gene>
    <name evidence="5" type="ORF">H3221_20145</name>
</gene>
<evidence type="ECO:0000313" key="5">
    <source>
        <dbReference type="EMBL" id="MBG0837432.1"/>
    </source>
</evidence>
<dbReference type="Pfam" id="PF00196">
    <property type="entry name" value="GerE"/>
    <property type="match status" value="1"/>
</dbReference>
<keyword evidence="2" id="KW-0238">DNA-binding</keyword>